<reference evidence="14 15" key="1">
    <citation type="submission" date="2018-07" db="EMBL/GenBank/DDBJ databases">
        <title>Halomonas rutogse sp. nov., isolated from Lake TangqianCo on Tibetan Plateau.</title>
        <authorList>
            <person name="Lu H."/>
            <person name="Xing P."/>
            <person name="Wu Q."/>
        </authorList>
    </citation>
    <scope>NUCLEOTIDE SEQUENCE [LARGE SCALE GENOMIC DNA]</scope>
    <source>
        <strain evidence="14 15">TQ8S</strain>
    </source>
</reference>
<evidence type="ECO:0000313" key="15">
    <source>
        <dbReference type="Proteomes" id="UP000253204"/>
    </source>
</evidence>
<evidence type="ECO:0000256" key="12">
    <source>
        <dbReference type="SAM" id="Phobius"/>
    </source>
</evidence>
<proteinExistence type="predicted"/>
<dbReference type="Gene3D" id="1.10.287.70">
    <property type="match status" value="1"/>
</dbReference>
<dbReference type="PRINTS" id="PR00169">
    <property type="entry name" value="KCHANNEL"/>
</dbReference>
<keyword evidence="15" id="KW-1185">Reference proteome</keyword>
<dbReference type="SUPFAM" id="SSF81324">
    <property type="entry name" value="Voltage-gated potassium channels"/>
    <property type="match status" value="1"/>
</dbReference>
<feature type="transmembrane region" description="Helical" evidence="12">
    <location>
        <begin position="33"/>
        <end position="51"/>
    </location>
</feature>
<keyword evidence="3" id="KW-0633">Potassium transport</keyword>
<evidence type="ECO:0000259" key="13">
    <source>
        <dbReference type="Pfam" id="PF00520"/>
    </source>
</evidence>
<feature type="transmembrane region" description="Helical" evidence="12">
    <location>
        <begin position="128"/>
        <end position="145"/>
    </location>
</feature>
<dbReference type="PANTHER" id="PTHR11537:SF254">
    <property type="entry name" value="POTASSIUM VOLTAGE-GATED CHANNEL PROTEIN SHAB"/>
    <property type="match status" value="1"/>
</dbReference>
<keyword evidence="9" id="KW-0406">Ion transport</keyword>
<feature type="transmembrane region" description="Helical" evidence="12">
    <location>
        <begin position="157"/>
        <end position="177"/>
    </location>
</feature>
<evidence type="ECO:0000256" key="1">
    <source>
        <dbReference type="ARBA" id="ARBA00004141"/>
    </source>
</evidence>
<feature type="transmembrane region" description="Helical" evidence="12">
    <location>
        <begin position="215"/>
        <end position="237"/>
    </location>
</feature>
<evidence type="ECO:0000313" key="14">
    <source>
        <dbReference type="EMBL" id="RCV86315.1"/>
    </source>
</evidence>
<keyword evidence="5" id="KW-0631">Potassium channel</keyword>
<evidence type="ECO:0000256" key="7">
    <source>
        <dbReference type="ARBA" id="ARBA00022958"/>
    </source>
</evidence>
<feature type="transmembrane region" description="Helical" evidence="12">
    <location>
        <begin position="184"/>
        <end position="203"/>
    </location>
</feature>
<dbReference type="Gene3D" id="1.20.120.350">
    <property type="entry name" value="Voltage-gated potassium channels. Chain C"/>
    <property type="match status" value="1"/>
</dbReference>
<evidence type="ECO:0000256" key="4">
    <source>
        <dbReference type="ARBA" id="ARBA00022692"/>
    </source>
</evidence>
<accession>A0A368TNP1</accession>
<keyword evidence="6" id="KW-0851">Voltage-gated channel</keyword>
<dbReference type="Pfam" id="PF00520">
    <property type="entry name" value="Ion_trans"/>
    <property type="match status" value="1"/>
</dbReference>
<dbReference type="GO" id="GO:0001508">
    <property type="term" value="P:action potential"/>
    <property type="evidence" value="ECO:0007669"/>
    <property type="project" value="TreeGrafter"/>
</dbReference>
<dbReference type="InterPro" id="IPR027359">
    <property type="entry name" value="Volt_channel_dom_sf"/>
</dbReference>
<comment type="subcellular location">
    <subcellularLocation>
        <location evidence="1">Membrane</location>
        <topology evidence="1">Multi-pass membrane protein</topology>
    </subcellularLocation>
</comment>
<dbReference type="InterPro" id="IPR005821">
    <property type="entry name" value="Ion_trans_dom"/>
</dbReference>
<keyword evidence="10 12" id="KW-0472">Membrane</keyword>
<name>A0A368TNP1_9GAMM</name>
<dbReference type="AlphaFoldDB" id="A0A368TNP1"/>
<dbReference type="Proteomes" id="UP000253204">
    <property type="component" value="Unassembled WGS sequence"/>
</dbReference>
<keyword evidence="11" id="KW-0407">Ion channel</keyword>
<dbReference type="GO" id="GO:0005249">
    <property type="term" value="F:voltage-gated potassium channel activity"/>
    <property type="evidence" value="ECO:0007669"/>
    <property type="project" value="InterPro"/>
</dbReference>
<evidence type="ECO:0000256" key="8">
    <source>
        <dbReference type="ARBA" id="ARBA00022989"/>
    </source>
</evidence>
<evidence type="ECO:0000256" key="10">
    <source>
        <dbReference type="ARBA" id="ARBA00023136"/>
    </source>
</evidence>
<feature type="transmembrane region" description="Helical" evidence="12">
    <location>
        <begin position="94"/>
        <end position="121"/>
    </location>
</feature>
<keyword evidence="4 12" id="KW-0812">Transmembrane</keyword>
<keyword evidence="8 12" id="KW-1133">Transmembrane helix</keyword>
<dbReference type="OrthoDB" id="9799090at2"/>
<comment type="caution">
    <text evidence="14">The sequence shown here is derived from an EMBL/GenBank/DDBJ whole genome shotgun (WGS) entry which is preliminary data.</text>
</comment>
<sequence>MESGLKPASVGLRTRLFQIIFESDTPLAKGFDIALITAILISVMVVILDSVTDLHLRFGSFFYYLDWALTLLFTVEIALRIYCLERPWLYLKSFYGIVDIIAVLPTWLALLFPGIQILVLVRMLRILRIFRVLGLFTFVGEAQLLLDALKRSLRQMLLFFCSIFMLVTLFASLMFLIESPASGFTSIPISIYWAIVSLTTVGYGDIVPATPLGQAITVVLMLIGYSIIAVPTGVFSAQVIRSIREERYSDEACPGCGHDRHEKKARYCMQCGTWLDETTEDPHEPQ</sequence>
<evidence type="ECO:0000256" key="6">
    <source>
        <dbReference type="ARBA" id="ARBA00022882"/>
    </source>
</evidence>
<keyword evidence="7" id="KW-0630">Potassium</keyword>
<dbReference type="InterPro" id="IPR028325">
    <property type="entry name" value="VG_K_chnl"/>
</dbReference>
<evidence type="ECO:0000256" key="5">
    <source>
        <dbReference type="ARBA" id="ARBA00022826"/>
    </source>
</evidence>
<dbReference type="RefSeq" id="WP_114488366.1">
    <property type="nucleotide sequence ID" value="NZ_CBCSHM010000071.1"/>
</dbReference>
<evidence type="ECO:0000256" key="2">
    <source>
        <dbReference type="ARBA" id="ARBA00022448"/>
    </source>
</evidence>
<keyword evidence="2" id="KW-0813">Transport</keyword>
<dbReference type="GO" id="GO:0008076">
    <property type="term" value="C:voltage-gated potassium channel complex"/>
    <property type="evidence" value="ECO:0007669"/>
    <property type="project" value="InterPro"/>
</dbReference>
<protein>
    <submittedName>
        <fullName evidence="14">Ion transporter</fullName>
    </submittedName>
</protein>
<dbReference type="EMBL" id="QPIJ01000067">
    <property type="protein sequence ID" value="RCV86315.1"/>
    <property type="molecule type" value="Genomic_DNA"/>
</dbReference>
<feature type="domain" description="Ion transport" evidence="13">
    <location>
        <begin position="30"/>
        <end position="236"/>
    </location>
</feature>
<feature type="transmembrane region" description="Helical" evidence="12">
    <location>
        <begin position="63"/>
        <end position="82"/>
    </location>
</feature>
<gene>
    <name evidence="14" type="ORF">DU506_18585</name>
</gene>
<evidence type="ECO:0000256" key="9">
    <source>
        <dbReference type="ARBA" id="ARBA00023065"/>
    </source>
</evidence>
<dbReference type="PANTHER" id="PTHR11537">
    <property type="entry name" value="VOLTAGE-GATED POTASSIUM CHANNEL"/>
    <property type="match status" value="1"/>
</dbReference>
<organism evidence="14 15">
    <name type="scientific">Vreelandella rituensis</name>
    <dbReference type="NCBI Taxonomy" id="2282306"/>
    <lineage>
        <taxon>Bacteria</taxon>
        <taxon>Pseudomonadati</taxon>
        <taxon>Pseudomonadota</taxon>
        <taxon>Gammaproteobacteria</taxon>
        <taxon>Oceanospirillales</taxon>
        <taxon>Halomonadaceae</taxon>
        <taxon>Vreelandella</taxon>
    </lineage>
</organism>
<evidence type="ECO:0000256" key="3">
    <source>
        <dbReference type="ARBA" id="ARBA00022538"/>
    </source>
</evidence>
<evidence type="ECO:0000256" key="11">
    <source>
        <dbReference type="ARBA" id="ARBA00023303"/>
    </source>
</evidence>